<keyword evidence="2" id="KW-1185">Reference proteome</keyword>
<dbReference type="Proteomes" id="UP001165063">
    <property type="component" value="Unassembled WGS sequence"/>
</dbReference>
<name>A0A9W6Z0J8_AMBMO</name>
<sequence length="91" mass="10928">MKLVVLSYWYFKLHCRYFQDLALPMSSSNSPEYQAQKTFKMVRVVNYLSQIKDVGITFTKIPESILDWTTMEFSMKTLKKFLDFMRFDDCL</sequence>
<dbReference type="EMBL" id="BSXU01003384">
    <property type="protein sequence ID" value="GMG39996.1"/>
    <property type="molecule type" value="Genomic_DNA"/>
</dbReference>
<organism evidence="1 2">
    <name type="scientific">Ambrosiozyma monospora</name>
    <name type="common">Yeast</name>
    <name type="synonym">Endomycopsis monosporus</name>
    <dbReference type="NCBI Taxonomy" id="43982"/>
    <lineage>
        <taxon>Eukaryota</taxon>
        <taxon>Fungi</taxon>
        <taxon>Dikarya</taxon>
        <taxon>Ascomycota</taxon>
        <taxon>Saccharomycotina</taxon>
        <taxon>Pichiomycetes</taxon>
        <taxon>Pichiales</taxon>
        <taxon>Pichiaceae</taxon>
        <taxon>Ambrosiozyma</taxon>
    </lineage>
</organism>
<evidence type="ECO:0000313" key="1">
    <source>
        <dbReference type="EMBL" id="GMG39996.1"/>
    </source>
</evidence>
<proteinExistence type="predicted"/>
<reference evidence="1" key="1">
    <citation type="submission" date="2023-04" db="EMBL/GenBank/DDBJ databases">
        <title>Ambrosiozyma monospora NBRC 1965.</title>
        <authorList>
            <person name="Ichikawa N."/>
            <person name="Sato H."/>
            <person name="Tonouchi N."/>
        </authorList>
    </citation>
    <scope>NUCLEOTIDE SEQUENCE</scope>
    <source>
        <strain evidence="1">NBRC 1965</strain>
    </source>
</reference>
<protein>
    <submittedName>
        <fullName evidence="1">Unnamed protein product</fullName>
    </submittedName>
</protein>
<comment type="caution">
    <text evidence="1">The sequence shown here is derived from an EMBL/GenBank/DDBJ whole genome shotgun (WGS) entry which is preliminary data.</text>
</comment>
<dbReference type="AlphaFoldDB" id="A0A9W6Z0J8"/>
<evidence type="ECO:0000313" key="2">
    <source>
        <dbReference type="Proteomes" id="UP001165063"/>
    </source>
</evidence>
<accession>A0A9W6Z0J8</accession>
<gene>
    <name evidence="1" type="ORF">Amon01_000581200</name>
</gene>